<dbReference type="GO" id="GO:0005576">
    <property type="term" value="C:extracellular region"/>
    <property type="evidence" value="ECO:0007669"/>
    <property type="project" value="UniProtKB-SubCell"/>
</dbReference>
<feature type="domain" description="Crinkler effector protein N-terminal" evidence="4">
    <location>
        <begin position="7"/>
        <end position="98"/>
    </location>
</feature>
<dbReference type="AlphaFoldDB" id="A0A0C9VE66"/>
<dbReference type="OrthoDB" id="2427869at2759"/>
<dbReference type="Pfam" id="PF20147">
    <property type="entry name" value="Crinkler"/>
    <property type="match status" value="2"/>
</dbReference>
<comment type="subcellular location">
    <subcellularLocation>
        <location evidence="1">Host cell</location>
    </subcellularLocation>
    <subcellularLocation>
        <location evidence="2">Secreted</location>
    </subcellularLocation>
</comment>
<reference evidence="5 6" key="1">
    <citation type="submission" date="2014-04" db="EMBL/GenBank/DDBJ databases">
        <title>Evolutionary Origins and Diversification of the Mycorrhizal Mutualists.</title>
        <authorList>
            <consortium name="DOE Joint Genome Institute"/>
            <consortium name="Mycorrhizal Genomics Consortium"/>
            <person name="Kohler A."/>
            <person name="Kuo A."/>
            <person name="Nagy L.G."/>
            <person name="Floudas D."/>
            <person name="Copeland A."/>
            <person name="Barry K.W."/>
            <person name="Cichocki N."/>
            <person name="Veneault-Fourrey C."/>
            <person name="LaButti K."/>
            <person name="Lindquist E.A."/>
            <person name="Lipzen A."/>
            <person name="Lundell T."/>
            <person name="Morin E."/>
            <person name="Murat C."/>
            <person name="Riley R."/>
            <person name="Ohm R."/>
            <person name="Sun H."/>
            <person name="Tunlid A."/>
            <person name="Henrissat B."/>
            <person name="Grigoriev I.V."/>
            <person name="Hibbett D.S."/>
            <person name="Martin F."/>
        </authorList>
    </citation>
    <scope>NUCLEOTIDE SEQUENCE [LARGE SCALE GENOMIC DNA]</scope>
    <source>
        <strain evidence="5 6">MD-312</strain>
    </source>
</reference>
<evidence type="ECO:0000259" key="4">
    <source>
        <dbReference type="Pfam" id="PF20147"/>
    </source>
</evidence>
<dbReference type="HOGENOM" id="CLU_686170_0_0_1"/>
<evidence type="ECO:0000256" key="2">
    <source>
        <dbReference type="ARBA" id="ARBA00004613"/>
    </source>
</evidence>
<proteinExistence type="predicted"/>
<dbReference type="EMBL" id="KN839849">
    <property type="protein sequence ID" value="KIJ63839.1"/>
    <property type="molecule type" value="Genomic_DNA"/>
</dbReference>
<keyword evidence="3" id="KW-0964">Secreted</keyword>
<keyword evidence="6" id="KW-1185">Reference proteome</keyword>
<feature type="domain" description="Crinkler effector protein N-terminal" evidence="4">
    <location>
        <begin position="128"/>
        <end position="227"/>
    </location>
</feature>
<evidence type="ECO:0000256" key="1">
    <source>
        <dbReference type="ARBA" id="ARBA00004340"/>
    </source>
</evidence>
<evidence type="ECO:0000313" key="6">
    <source>
        <dbReference type="Proteomes" id="UP000053820"/>
    </source>
</evidence>
<feature type="non-terminal residue" evidence="5">
    <location>
        <position position="402"/>
    </location>
</feature>
<protein>
    <recommendedName>
        <fullName evidence="4">Crinkler effector protein N-terminal domain-containing protein</fullName>
    </recommendedName>
</protein>
<evidence type="ECO:0000256" key="3">
    <source>
        <dbReference type="ARBA" id="ARBA00022525"/>
    </source>
</evidence>
<dbReference type="Proteomes" id="UP000053820">
    <property type="component" value="Unassembled WGS sequence"/>
</dbReference>
<accession>A0A0C9VE66</accession>
<organism evidence="5 6">
    <name type="scientific">Hydnomerulius pinastri MD-312</name>
    <dbReference type="NCBI Taxonomy" id="994086"/>
    <lineage>
        <taxon>Eukaryota</taxon>
        <taxon>Fungi</taxon>
        <taxon>Dikarya</taxon>
        <taxon>Basidiomycota</taxon>
        <taxon>Agaricomycotina</taxon>
        <taxon>Agaricomycetes</taxon>
        <taxon>Agaricomycetidae</taxon>
        <taxon>Boletales</taxon>
        <taxon>Boletales incertae sedis</taxon>
        <taxon>Leucogyrophana</taxon>
    </lineage>
</organism>
<evidence type="ECO:0000313" key="5">
    <source>
        <dbReference type="EMBL" id="KIJ63839.1"/>
    </source>
</evidence>
<dbReference type="GO" id="GO:0043657">
    <property type="term" value="C:host cell"/>
    <property type="evidence" value="ECO:0007669"/>
    <property type="project" value="UniProtKB-SubCell"/>
</dbReference>
<dbReference type="InterPro" id="IPR045379">
    <property type="entry name" value="Crinkler_N"/>
</dbReference>
<name>A0A0C9VE66_9AGAM</name>
<sequence length="402" mass="44899">METLAIDCWVHGTDVGRIIPIEISRSSTVGALKDAIKKKKPVDFRDIDAKNLDLYKVSGSLPEDEQHLEAELKKLTLHDMQRLSGHVKLSKVFPESDLSDDEAPFIIIKAPTVHLPATQTHVVVPDLDINCWVRGYETNRIFAVKISRSKTVGALKDAIKNEKPVGFRDIDANTLVLYKVSLASDEGLEETLKGLTFDHEKPLHPLHTLSEVFPDAPLKRHIHIVIEAPLSVQSHVRPLSSYPALVLHQVEAQRLTFLRADASTAPSSGGQLEEFSKRQNDPKQAIYCNRPHSARATIPVTLLHPVFGQFLDDCETRETTAEDNAFAMEFSIAMSNFYLDEQERAQEIRNVFSAWDLDFTCSNVGDAEYMTGGDISVNDYRYAIAEFKNEVCSTGAEPYAQA</sequence>
<gene>
    <name evidence="5" type="ORF">HYDPIDRAFT_29189</name>
</gene>